<feature type="compositionally biased region" description="Acidic residues" evidence="1">
    <location>
        <begin position="937"/>
        <end position="965"/>
    </location>
</feature>
<evidence type="ECO:0000259" key="2">
    <source>
        <dbReference type="Pfam" id="PF26431"/>
    </source>
</evidence>
<gene>
    <name evidence="3" type="ORF">SNE40_013794</name>
</gene>
<dbReference type="Gene3D" id="6.10.140.2220">
    <property type="match status" value="1"/>
</dbReference>
<dbReference type="InterPro" id="IPR058430">
    <property type="entry name" value="DUF8117"/>
</dbReference>
<dbReference type="Proteomes" id="UP001347796">
    <property type="component" value="Unassembled WGS sequence"/>
</dbReference>
<sequence>MKKICLSDVDADFFADELDPREFDFFQKHKETFKCMWVEQGKSFWNCFFITFRSYTSKHGIIRDMPYESDRLKDILDFAFIVVHEHCVDGSAATAKNFIIDIARLAQNKDKLPNLDSKKFSRDPFYKHETRDIFRKFFGPPSEKLSYVKVYVLFPVYLRLCGSVCRCLMKWMDAPKQDSDDDSYWMPPEPIEPTLIDSKSEEESTLYLNRVLMCESCIEKCGILFLKEKQFGSPDGPMHLPLWKFGNPRLEDSENPIYEASFSKSDWRDGLVIDEFRDFIYYLKIRYGQPDDKCKSCEKIRNTKERMMALSDDKAAKKKKKRSRKNKEFVEVGKEIENFMDSISGSGPKVEQLKYLHGFDASNPAVSSSLLADKLTDSRVKRFSRKVRIIESTRNGITAGGCRVVKILDESTRCRETIIYMQCQHLHTELLSKKKISELKSERTNIYSPNLVPNLPKKFEWAEGKGWCVAVFNYFEEEKKIHRNYTNFTLKVAGNNKTNVVSIMDCLLKYVVARKSRSCPGWVLDEEDVLTSIIDNKNCKGMTIIITQGINYREFLTDWEKRTENKVELTRVSDDEVREVMNTVERKFKRKPKLILEEPTVCQEVADGWRLYFDIIKRIRDFCEFNEQKRGCTKRLIEIDIINGKIDFVHYDKKKFPDWYYPELEELDFMYMKAWLKLEKLGVQTKGSSIDLYTVIQQKQKSAVYEAEQEKKKLCLEAAKKFQAECNSKHGKDSQTIITQDHRSINIHVTKTCSSQVDNDQTKCCNNHHRPECASALMKSISSDSKTCNSSEDELEEAIRRRLTRQHCEYSKGILMKSISSDSKTSISSEDELEEAIRRRLTRQRCEYSKENSTNKRKVEKIVKNDTKGGNVSIEPEISKNDVMIKIDRKQLKPVVKEEKCEEEEKSQKLENLKNVKTENNEKNINQEKNIKKNEDESSDDDESDDGDDDDDDDKSEVDSSVDDNDERKTRTLRICSTCNVTEPVFRTYKKCQRCQQERIAKCRYYCSRDCQVEDWKKKHRMEHQENLL</sequence>
<dbReference type="EMBL" id="JAZGQO010000010">
    <property type="protein sequence ID" value="KAK6175305.1"/>
    <property type="molecule type" value="Genomic_DNA"/>
</dbReference>
<evidence type="ECO:0000256" key="1">
    <source>
        <dbReference type="SAM" id="MobiDB-lite"/>
    </source>
</evidence>
<organism evidence="3 4">
    <name type="scientific">Patella caerulea</name>
    <name type="common">Rayed Mediterranean limpet</name>
    <dbReference type="NCBI Taxonomy" id="87958"/>
    <lineage>
        <taxon>Eukaryota</taxon>
        <taxon>Metazoa</taxon>
        <taxon>Spiralia</taxon>
        <taxon>Lophotrochozoa</taxon>
        <taxon>Mollusca</taxon>
        <taxon>Gastropoda</taxon>
        <taxon>Patellogastropoda</taxon>
        <taxon>Patelloidea</taxon>
        <taxon>Patellidae</taxon>
        <taxon>Patella</taxon>
    </lineage>
</organism>
<protein>
    <recommendedName>
        <fullName evidence="2">DUF8117 domain-containing protein</fullName>
    </recommendedName>
</protein>
<feature type="compositionally biased region" description="Basic and acidic residues" evidence="1">
    <location>
        <begin position="906"/>
        <end position="936"/>
    </location>
</feature>
<feature type="domain" description="DUF8117" evidence="2">
    <location>
        <begin position="42"/>
        <end position="173"/>
    </location>
</feature>
<name>A0AAN8PR62_PATCE</name>
<comment type="caution">
    <text evidence="3">The sequence shown here is derived from an EMBL/GenBank/DDBJ whole genome shotgun (WGS) entry which is preliminary data.</text>
</comment>
<accession>A0AAN8PR62</accession>
<dbReference type="AlphaFoldDB" id="A0AAN8PR62"/>
<dbReference type="Pfam" id="PF26431">
    <property type="entry name" value="DUF8117"/>
    <property type="match status" value="1"/>
</dbReference>
<proteinExistence type="predicted"/>
<evidence type="ECO:0000313" key="3">
    <source>
        <dbReference type="EMBL" id="KAK6175305.1"/>
    </source>
</evidence>
<keyword evidence="4" id="KW-1185">Reference proteome</keyword>
<feature type="region of interest" description="Disordered" evidence="1">
    <location>
        <begin position="896"/>
        <end position="967"/>
    </location>
</feature>
<reference evidence="3 4" key="1">
    <citation type="submission" date="2024-01" db="EMBL/GenBank/DDBJ databases">
        <title>The genome of the rayed Mediterranean limpet Patella caerulea (Linnaeus, 1758).</title>
        <authorList>
            <person name="Anh-Thu Weber A."/>
            <person name="Halstead-Nussloch G."/>
        </authorList>
    </citation>
    <scope>NUCLEOTIDE SEQUENCE [LARGE SCALE GENOMIC DNA]</scope>
    <source>
        <strain evidence="3">AATW-2023a</strain>
        <tissue evidence="3">Whole specimen</tissue>
    </source>
</reference>
<evidence type="ECO:0000313" key="4">
    <source>
        <dbReference type="Proteomes" id="UP001347796"/>
    </source>
</evidence>